<feature type="compositionally biased region" description="Basic and acidic residues" evidence="1">
    <location>
        <begin position="15"/>
        <end position="33"/>
    </location>
</feature>
<dbReference type="EMBL" id="GBRH01176843">
    <property type="protein sequence ID" value="JAE21053.1"/>
    <property type="molecule type" value="Transcribed_RNA"/>
</dbReference>
<dbReference type="AlphaFoldDB" id="A0A0A9GK66"/>
<proteinExistence type="predicted"/>
<accession>A0A0A9GK66</accession>
<reference evidence="2" key="1">
    <citation type="submission" date="2014-09" db="EMBL/GenBank/DDBJ databases">
        <authorList>
            <person name="Magalhaes I.L.F."/>
            <person name="Oliveira U."/>
            <person name="Santos F.R."/>
            <person name="Vidigal T.H.D.A."/>
            <person name="Brescovit A.D."/>
            <person name="Santos A.J."/>
        </authorList>
    </citation>
    <scope>NUCLEOTIDE SEQUENCE</scope>
    <source>
        <tissue evidence="2">Shoot tissue taken approximately 20 cm above the soil surface</tissue>
    </source>
</reference>
<evidence type="ECO:0000256" key="1">
    <source>
        <dbReference type="SAM" id="MobiDB-lite"/>
    </source>
</evidence>
<feature type="compositionally biased region" description="Acidic residues" evidence="1">
    <location>
        <begin position="81"/>
        <end position="90"/>
    </location>
</feature>
<name>A0A0A9GK66_ARUDO</name>
<protein>
    <submittedName>
        <fullName evidence="2">Uncharacterized protein</fullName>
    </submittedName>
</protein>
<sequence length="90" mass="10081">MVPANVKKMYDLVMGKREQKGKEQKQLRGEVDLSHSAGEGDSYVHRDDSLVKLQSLKTTSTKESSDVGPIEESVMFKSSSFEEDEMELPS</sequence>
<organism evidence="2">
    <name type="scientific">Arundo donax</name>
    <name type="common">Giant reed</name>
    <name type="synonym">Donax arundinaceus</name>
    <dbReference type="NCBI Taxonomy" id="35708"/>
    <lineage>
        <taxon>Eukaryota</taxon>
        <taxon>Viridiplantae</taxon>
        <taxon>Streptophyta</taxon>
        <taxon>Embryophyta</taxon>
        <taxon>Tracheophyta</taxon>
        <taxon>Spermatophyta</taxon>
        <taxon>Magnoliopsida</taxon>
        <taxon>Liliopsida</taxon>
        <taxon>Poales</taxon>
        <taxon>Poaceae</taxon>
        <taxon>PACMAD clade</taxon>
        <taxon>Arundinoideae</taxon>
        <taxon>Arundineae</taxon>
        <taxon>Arundo</taxon>
    </lineage>
</organism>
<reference evidence="2" key="2">
    <citation type="journal article" date="2015" name="Data Brief">
        <title>Shoot transcriptome of the giant reed, Arundo donax.</title>
        <authorList>
            <person name="Barrero R.A."/>
            <person name="Guerrero F.D."/>
            <person name="Moolhuijzen P."/>
            <person name="Goolsby J.A."/>
            <person name="Tidwell J."/>
            <person name="Bellgard S.E."/>
            <person name="Bellgard M.I."/>
        </authorList>
    </citation>
    <scope>NUCLEOTIDE SEQUENCE</scope>
    <source>
        <tissue evidence="2">Shoot tissue taken approximately 20 cm above the soil surface</tissue>
    </source>
</reference>
<evidence type="ECO:0000313" key="2">
    <source>
        <dbReference type="EMBL" id="JAE21053.1"/>
    </source>
</evidence>
<feature type="region of interest" description="Disordered" evidence="1">
    <location>
        <begin position="15"/>
        <end position="90"/>
    </location>
</feature>